<evidence type="ECO:0000256" key="1">
    <source>
        <dbReference type="ARBA" id="ARBA00009986"/>
    </source>
</evidence>
<dbReference type="PROSITE" id="PS00070">
    <property type="entry name" value="ALDEHYDE_DEHYDR_CYS"/>
    <property type="match status" value="1"/>
</dbReference>
<dbReference type="InterPro" id="IPR016163">
    <property type="entry name" value="Ald_DH_C"/>
</dbReference>
<dbReference type="RefSeq" id="WP_102114018.1">
    <property type="nucleotide sequence ID" value="NZ_BMGN01000007.1"/>
</dbReference>
<comment type="similarity">
    <text evidence="1">Belongs to the aldehyde dehydrogenase family.</text>
</comment>
<organism evidence="4 5">
    <name type="scientific">Niveispirillum cyanobacteriorum</name>
    <dbReference type="NCBI Taxonomy" id="1612173"/>
    <lineage>
        <taxon>Bacteria</taxon>
        <taxon>Pseudomonadati</taxon>
        <taxon>Pseudomonadota</taxon>
        <taxon>Alphaproteobacteria</taxon>
        <taxon>Rhodospirillales</taxon>
        <taxon>Azospirillaceae</taxon>
        <taxon>Niveispirillum</taxon>
    </lineage>
</organism>
<dbReference type="FunFam" id="3.40.605.10:FF:000001">
    <property type="entry name" value="Aldehyde dehydrogenase 1"/>
    <property type="match status" value="1"/>
</dbReference>
<reference evidence="4 5" key="1">
    <citation type="submission" date="2017-12" db="EMBL/GenBank/DDBJ databases">
        <title>Genomes of bacteria within cyanobacterial aggregates.</title>
        <authorList>
            <person name="Cai H."/>
        </authorList>
    </citation>
    <scope>NUCLEOTIDE SEQUENCE [LARGE SCALE GENOMIC DNA]</scope>
    <source>
        <strain evidence="4 5">TH16</strain>
    </source>
</reference>
<dbReference type="FunFam" id="3.40.309.10:FF:000012">
    <property type="entry name" value="Betaine aldehyde dehydrogenase"/>
    <property type="match status" value="1"/>
</dbReference>
<dbReference type="InterPro" id="IPR015590">
    <property type="entry name" value="Aldehyde_DH_dom"/>
</dbReference>
<evidence type="ECO:0000313" key="5">
    <source>
        <dbReference type="Proteomes" id="UP000234752"/>
    </source>
</evidence>
<keyword evidence="2" id="KW-0560">Oxidoreductase</keyword>
<dbReference type="CDD" id="cd07112">
    <property type="entry name" value="ALDH_GABALDH-PuuC"/>
    <property type="match status" value="1"/>
</dbReference>
<dbReference type="Proteomes" id="UP000234752">
    <property type="component" value="Chromosome eg_2"/>
</dbReference>
<accession>A0A2K9NHD4</accession>
<keyword evidence="5" id="KW-1185">Reference proteome</keyword>
<dbReference type="Gene3D" id="3.40.309.10">
    <property type="entry name" value="Aldehyde Dehydrogenase, Chain A, domain 2"/>
    <property type="match status" value="1"/>
</dbReference>
<evidence type="ECO:0000256" key="2">
    <source>
        <dbReference type="ARBA" id="ARBA00023002"/>
    </source>
</evidence>
<dbReference type="Gene3D" id="3.40.605.10">
    <property type="entry name" value="Aldehyde Dehydrogenase, Chain A, domain 1"/>
    <property type="match status" value="1"/>
</dbReference>
<dbReference type="KEGG" id="ncb:C0V82_19155"/>
<protein>
    <submittedName>
        <fullName evidence="4">Aldehyde dehydrogenase PuuC</fullName>
    </submittedName>
</protein>
<evidence type="ECO:0000256" key="3">
    <source>
        <dbReference type="ARBA" id="ARBA00023097"/>
    </source>
</evidence>
<dbReference type="SUPFAM" id="SSF53720">
    <property type="entry name" value="ALDH-like"/>
    <property type="match status" value="1"/>
</dbReference>
<dbReference type="EMBL" id="CP025612">
    <property type="protein sequence ID" value="AUN32483.1"/>
    <property type="molecule type" value="Genomic_DNA"/>
</dbReference>
<dbReference type="OrthoDB" id="9772584at2"/>
<dbReference type="FunFam" id="3.40.605.10:FF:000026">
    <property type="entry name" value="Aldehyde dehydrogenase, putative"/>
    <property type="match status" value="1"/>
</dbReference>
<proteinExistence type="inferred from homology"/>
<dbReference type="InterPro" id="IPR016162">
    <property type="entry name" value="Ald_DH_N"/>
</dbReference>
<dbReference type="InterPro" id="IPR016161">
    <property type="entry name" value="Ald_DH/histidinol_DH"/>
</dbReference>
<dbReference type="InterPro" id="IPR016160">
    <property type="entry name" value="Ald_DH_CS_CYS"/>
</dbReference>
<evidence type="ECO:0000313" key="4">
    <source>
        <dbReference type="EMBL" id="AUN32483.1"/>
    </source>
</evidence>
<dbReference type="GO" id="GO:0004030">
    <property type="term" value="F:aldehyde dehydrogenase [NAD(P)+] activity"/>
    <property type="evidence" value="ECO:0007669"/>
    <property type="project" value="UniProtKB-ARBA"/>
</dbReference>
<sequence>MDAIAATNWQDRAARLQFRTQAFIDGAYVPAASGKSFDNISPRDGKVLTQVAECDAEDVNRAVSAARRTFESGVWRDQHPRARKAVLLKLARLMEEHADELALLETLDMGKPIRDSRSIDIPLSIRCVQYYAEAIDKLYDQVGPSGPDAMSLILREPLGVIGVVVPWNFPLMMAVWKVAPALATGNSVVLKPAEQSPLTAIRLGELAVEAGVPPGVLNVVPGFGETAGQAIGRHMDVDMLAFTGSTEVGKYFMRYSGESNLKRVSLECGGKTPHIIMPDAADLDKAAANAAGGIFFNQGEVCNAGSRLLVHESIKDEFLEKVIHHSRRWTPGDPLDPTTNMGAMVDARQHERVLSYIGKGKAEGASLRLGGSAARADTGGYYIEPTLFDGVDSSMTIAREEIFGPVLSTLTFKTTEEAFKIANDTIYGLASAIWTRDISTAMKAARTIKAGSVWINCFDAGDITTPFGGFKQSGFGRDKSLHALEKYTDLKSVWIDLS</sequence>
<keyword evidence="3" id="KW-0558">Oxidation</keyword>
<dbReference type="Pfam" id="PF00171">
    <property type="entry name" value="Aldedh"/>
    <property type="match status" value="1"/>
</dbReference>
<gene>
    <name evidence="4" type="ORF">C0V82_19155</name>
</gene>
<name>A0A2K9NHD4_9PROT</name>
<dbReference type="PANTHER" id="PTHR11699">
    <property type="entry name" value="ALDEHYDE DEHYDROGENASE-RELATED"/>
    <property type="match status" value="1"/>
</dbReference>
<dbReference type="AlphaFoldDB" id="A0A2K9NHD4"/>